<accession>A0A1A9ANH0</accession>
<dbReference type="EMBL" id="FLRE01001777">
    <property type="protein sequence ID" value="SBT57226.1"/>
    <property type="molecule type" value="Genomic_DNA"/>
</dbReference>
<organism evidence="4 6">
    <name type="scientific">Plasmodium ovale wallikeri</name>
    <dbReference type="NCBI Taxonomy" id="864142"/>
    <lineage>
        <taxon>Eukaryota</taxon>
        <taxon>Sar</taxon>
        <taxon>Alveolata</taxon>
        <taxon>Apicomplexa</taxon>
        <taxon>Aconoidasida</taxon>
        <taxon>Haemosporida</taxon>
        <taxon>Plasmodiidae</taxon>
        <taxon>Plasmodium</taxon>
        <taxon>Plasmodium (Plasmodium)</taxon>
    </lineage>
</organism>
<name>A0A1A9ANH0_PLAOA</name>
<evidence type="ECO:0000313" key="4">
    <source>
        <dbReference type="EMBL" id="SBT57769.1"/>
    </source>
</evidence>
<keyword evidence="6" id="KW-1185">Reference proteome</keyword>
<dbReference type="InterPro" id="IPR008780">
    <property type="entry name" value="Plasmodium_Vir"/>
</dbReference>
<gene>
    <name evidence="4" type="ORF">POVWA1_083680</name>
    <name evidence="3" type="ORF">POVWA2_078050</name>
</gene>
<evidence type="ECO:0000256" key="2">
    <source>
        <dbReference type="SAM" id="Phobius"/>
    </source>
</evidence>
<proteinExistence type="predicted"/>
<evidence type="ECO:0000313" key="6">
    <source>
        <dbReference type="Proteomes" id="UP000078555"/>
    </source>
</evidence>
<keyword evidence="2" id="KW-1133">Transmembrane helix</keyword>
<dbReference type="EMBL" id="FLRD01001630">
    <property type="protein sequence ID" value="SBT57769.1"/>
    <property type="molecule type" value="Genomic_DNA"/>
</dbReference>
<evidence type="ECO:0000313" key="3">
    <source>
        <dbReference type="EMBL" id="SBT57226.1"/>
    </source>
</evidence>
<dbReference type="Proteomes" id="UP000078555">
    <property type="component" value="Unassembled WGS sequence"/>
</dbReference>
<dbReference type="Proteomes" id="UP000078550">
    <property type="component" value="Unassembled WGS sequence"/>
</dbReference>
<dbReference type="AlphaFoldDB" id="A0A1A9ANH0"/>
<reference evidence="5 6" key="1">
    <citation type="submission" date="2016-05" db="EMBL/GenBank/DDBJ databases">
        <authorList>
            <person name="Naeem Raeece"/>
        </authorList>
    </citation>
    <scope>NUCLEOTIDE SEQUENCE [LARGE SCALE GENOMIC DNA]</scope>
</reference>
<protein>
    <submittedName>
        <fullName evidence="4">PIR Superfamily Protein</fullName>
    </submittedName>
</protein>
<feature type="transmembrane region" description="Helical" evidence="2">
    <location>
        <begin position="265"/>
        <end position="284"/>
    </location>
</feature>
<feature type="region of interest" description="Disordered" evidence="1">
    <location>
        <begin position="221"/>
        <end position="253"/>
    </location>
</feature>
<reference evidence="4" key="2">
    <citation type="submission" date="2016-05" db="EMBL/GenBank/DDBJ databases">
        <authorList>
            <person name="Lavstsen T."/>
            <person name="Jespersen J.S."/>
        </authorList>
    </citation>
    <scope>NUCLEOTIDE SEQUENCE [LARGE SCALE GENOMIC DNA]</scope>
</reference>
<keyword evidence="2" id="KW-0472">Membrane</keyword>
<keyword evidence="2" id="KW-0812">Transmembrane</keyword>
<dbReference type="Pfam" id="PF05795">
    <property type="entry name" value="Plasmodium_Vir"/>
    <property type="match status" value="2"/>
</dbReference>
<evidence type="ECO:0000313" key="5">
    <source>
        <dbReference type="Proteomes" id="UP000078550"/>
    </source>
</evidence>
<evidence type="ECO:0000256" key="1">
    <source>
        <dbReference type="SAM" id="MobiDB-lite"/>
    </source>
</evidence>
<sequence length="337" mass="39869">MTESSRIEEMKGNLQHLPAYATYNDFENQNNEEFCNMYFDEVLKLQDQRNGIKDLCINIAGVLKDIQLNLSNKYYINYRCKYLNFYLYEQIRKRYGTHTREDTDNIISAFHNGWYNIKSKLLKDECGYRYDRDTTLEKWNDMKIIYDYKQNYNNIKENYHTDYNTCKINIEYLQNVKLIYEKWNSFCCSGAIQCRYYYYDCDSKKDPEELLKHINCPESTKDDSLQASPEGRIGSSAEQGRGSHLQGEEEIGGDNDASIIDPLKTSMFVINPLIGIVVFFSLFYKFSPLGPWLRSQIKRNIKHISKNEVTEESLEYISEYNDINSNNIPYNISYQHI</sequence>